<protein>
    <submittedName>
        <fullName evidence="1">Uncharacterized protein</fullName>
    </submittedName>
</protein>
<dbReference type="Proteomes" id="UP000250235">
    <property type="component" value="Unassembled WGS sequence"/>
</dbReference>
<evidence type="ECO:0000313" key="1">
    <source>
        <dbReference type="EMBL" id="KZV06802.1"/>
    </source>
</evidence>
<reference evidence="1 2" key="1">
    <citation type="journal article" date="2015" name="Proc. Natl. Acad. Sci. U.S.A.">
        <title>The resurrection genome of Boea hygrometrica: A blueprint for survival of dehydration.</title>
        <authorList>
            <person name="Xiao L."/>
            <person name="Yang G."/>
            <person name="Zhang L."/>
            <person name="Yang X."/>
            <person name="Zhao S."/>
            <person name="Ji Z."/>
            <person name="Zhou Q."/>
            <person name="Hu M."/>
            <person name="Wang Y."/>
            <person name="Chen M."/>
            <person name="Xu Y."/>
            <person name="Jin H."/>
            <person name="Xiao X."/>
            <person name="Hu G."/>
            <person name="Bao F."/>
            <person name="Hu Y."/>
            <person name="Wan P."/>
            <person name="Li L."/>
            <person name="Deng X."/>
            <person name="Kuang T."/>
            <person name="Xiang C."/>
            <person name="Zhu J.K."/>
            <person name="Oliver M.J."/>
            <person name="He Y."/>
        </authorList>
    </citation>
    <scope>NUCLEOTIDE SEQUENCE [LARGE SCALE GENOMIC DNA]</scope>
    <source>
        <strain evidence="2">cv. XS01</strain>
    </source>
</reference>
<evidence type="ECO:0000313" key="2">
    <source>
        <dbReference type="Proteomes" id="UP000250235"/>
    </source>
</evidence>
<accession>A0A2Z6ZVT3</accession>
<sequence>MSATSFRLITMRLDAMSFSNQARTWKSVDSLMYLLLVVASAEDQENDIRIATEDDQQQLRNLFIVIHFRSGGSISCLNTKHDTWNLHRTRWKCCRNTEIDCL</sequence>
<keyword evidence="2" id="KW-1185">Reference proteome</keyword>
<proteinExistence type="predicted"/>
<name>A0A2Z6ZVT3_9LAMI</name>
<dbReference type="AlphaFoldDB" id="A0A2Z6ZVT3"/>
<organism evidence="1 2">
    <name type="scientific">Dorcoceras hygrometricum</name>
    <dbReference type="NCBI Taxonomy" id="472368"/>
    <lineage>
        <taxon>Eukaryota</taxon>
        <taxon>Viridiplantae</taxon>
        <taxon>Streptophyta</taxon>
        <taxon>Embryophyta</taxon>
        <taxon>Tracheophyta</taxon>
        <taxon>Spermatophyta</taxon>
        <taxon>Magnoliopsida</taxon>
        <taxon>eudicotyledons</taxon>
        <taxon>Gunneridae</taxon>
        <taxon>Pentapetalae</taxon>
        <taxon>asterids</taxon>
        <taxon>lamiids</taxon>
        <taxon>Lamiales</taxon>
        <taxon>Gesneriaceae</taxon>
        <taxon>Didymocarpoideae</taxon>
        <taxon>Trichosporeae</taxon>
        <taxon>Loxocarpinae</taxon>
        <taxon>Dorcoceras</taxon>
    </lineage>
</organism>
<gene>
    <name evidence="1" type="ORF">F511_45717</name>
</gene>
<dbReference type="EMBL" id="KV059549">
    <property type="protein sequence ID" value="KZV06802.1"/>
    <property type="molecule type" value="Genomic_DNA"/>
</dbReference>